<accession>A0A1I2AA93</accession>
<protein>
    <submittedName>
        <fullName evidence="5">Glycosidase</fullName>
    </submittedName>
</protein>
<sequence>MLKIKVNSLWILLALTVTLNTVNAASKIKDRLEPPSWWIGFKNPVVQLMAYSENIGLLRPEIDHPGLSIQKITAVKNPNYLFIDVLIDDNAAPGTVEIEFKDGKRTKKTMSFELLQRREGSACREGFNSSDAIYLIMPDRFANGNPSNDDVPGMLEKADRDAPYGRHGGDLEGIIQHLDYIVDMGFTAIWLNPVLENNMPESSYHGYATTDYYKIDPRFGSNEDYKKLVEIANKKGLKVIKDMIFNHCGSNHWWMNDLPTDDWINYGHFIRSNYRLSTISDPNASKADLKLATEGWFDSSMPDLNLRNELLRNYLIQNSIWWIEYAGLQGIRQDTYPYPDKYAMAEWNKRINLEYPNFNIVGEAWIGDPSKLCYWQKDFPNADGFNSHLKTIMDFPLMDAMHKAFNEKGGGWMDGLMRLYNVLADDHLYPDVNNMLVFPENHDVGRIFTILNNDIRKLKMATAFVATVRGIPQWYYGTEILMSGNGYEGHANIRQDFPGGWPGDSTNAFTPAGRTNQQNEMVNYLTKILNFRKYSKPIHHGKTLHFIPENNVYVYFRYLDGEAVMVILNNSEDEKRTISGDRFAEILNRYSKGKDILSGQTLDTLDSFDIEAKSARIIELN</sequence>
<feature type="chain" id="PRO_5010173042" evidence="3">
    <location>
        <begin position="25"/>
        <end position="621"/>
    </location>
</feature>
<keyword evidence="3" id="KW-0732">Signal</keyword>
<dbReference type="InParanoid" id="A0A1I2AA93"/>
<dbReference type="InterPro" id="IPR014756">
    <property type="entry name" value="Ig_E-set"/>
</dbReference>
<dbReference type="InterPro" id="IPR015171">
    <property type="entry name" value="Cyc-maltodext_N"/>
</dbReference>
<evidence type="ECO:0000313" key="6">
    <source>
        <dbReference type="Proteomes" id="UP000181976"/>
    </source>
</evidence>
<dbReference type="Pfam" id="PF09087">
    <property type="entry name" value="Cyc-maltodext_N"/>
    <property type="match status" value="1"/>
</dbReference>
<evidence type="ECO:0000259" key="4">
    <source>
        <dbReference type="SMART" id="SM00642"/>
    </source>
</evidence>
<dbReference type="InterPro" id="IPR013783">
    <property type="entry name" value="Ig-like_fold"/>
</dbReference>
<dbReference type="SMART" id="SM00642">
    <property type="entry name" value="Aamy"/>
    <property type="match status" value="1"/>
</dbReference>
<dbReference type="InterPro" id="IPR006047">
    <property type="entry name" value="GH13_cat_dom"/>
</dbReference>
<evidence type="ECO:0000256" key="2">
    <source>
        <dbReference type="ARBA" id="ARBA00023295"/>
    </source>
</evidence>
<gene>
    <name evidence="5" type="ORF">SAMN05444380_1113</name>
</gene>
<proteinExistence type="predicted"/>
<dbReference type="PANTHER" id="PTHR10357:SF210">
    <property type="entry name" value="MALTODEXTRIN GLUCOSIDASE"/>
    <property type="match status" value="1"/>
</dbReference>
<dbReference type="FunCoup" id="A0A1I2AA93">
    <property type="interactions" value="186"/>
</dbReference>
<dbReference type="Pfam" id="PF10438">
    <property type="entry name" value="Cyc-maltodext_C"/>
    <property type="match status" value="1"/>
</dbReference>
<keyword evidence="6" id="KW-1185">Reference proteome</keyword>
<dbReference type="Proteomes" id="UP000181976">
    <property type="component" value="Unassembled WGS sequence"/>
</dbReference>
<dbReference type="EMBL" id="FONA01000011">
    <property type="protein sequence ID" value="SFE40637.1"/>
    <property type="molecule type" value="Genomic_DNA"/>
</dbReference>
<dbReference type="InterPro" id="IPR013780">
    <property type="entry name" value="Glyco_hydro_b"/>
</dbReference>
<keyword evidence="2 5" id="KW-0326">Glycosidase</keyword>
<dbReference type="eggNOG" id="COG0366">
    <property type="taxonomic scope" value="Bacteria"/>
</dbReference>
<dbReference type="RefSeq" id="WP_010526530.1">
    <property type="nucleotide sequence ID" value="NZ_AFSL01000011.1"/>
</dbReference>
<dbReference type="STRING" id="385682.SAMN05444380_1113"/>
<feature type="signal peptide" evidence="3">
    <location>
        <begin position="1"/>
        <end position="24"/>
    </location>
</feature>
<dbReference type="AlphaFoldDB" id="A0A1I2AA93"/>
<reference evidence="5 6" key="1">
    <citation type="submission" date="2016-10" db="EMBL/GenBank/DDBJ databases">
        <authorList>
            <person name="de Groot N.N."/>
        </authorList>
    </citation>
    <scope>NUCLEOTIDE SEQUENCE [LARGE SCALE GENOMIC DNA]</scope>
    <source>
        <strain evidence="5 6">DSM 19012</strain>
    </source>
</reference>
<evidence type="ECO:0000313" key="5">
    <source>
        <dbReference type="EMBL" id="SFE40637.1"/>
    </source>
</evidence>
<dbReference type="OrthoDB" id="9805159at2"/>
<dbReference type="GO" id="GO:0016798">
    <property type="term" value="F:hydrolase activity, acting on glycosyl bonds"/>
    <property type="evidence" value="ECO:0007669"/>
    <property type="project" value="UniProtKB-KW"/>
</dbReference>
<organism evidence="5 6">
    <name type="scientific">Thermophagus xiamenensis</name>
    <dbReference type="NCBI Taxonomy" id="385682"/>
    <lineage>
        <taxon>Bacteria</taxon>
        <taxon>Pseudomonadati</taxon>
        <taxon>Bacteroidota</taxon>
        <taxon>Bacteroidia</taxon>
        <taxon>Marinilabiliales</taxon>
        <taxon>Marinilabiliaceae</taxon>
        <taxon>Thermophagus</taxon>
    </lineage>
</organism>
<evidence type="ECO:0000256" key="3">
    <source>
        <dbReference type="SAM" id="SignalP"/>
    </source>
</evidence>
<dbReference type="PANTHER" id="PTHR10357">
    <property type="entry name" value="ALPHA-AMYLASE FAMILY MEMBER"/>
    <property type="match status" value="1"/>
</dbReference>
<dbReference type="Pfam" id="PF00128">
    <property type="entry name" value="Alpha-amylase"/>
    <property type="match status" value="1"/>
</dbReference>
<feature type="domain" description="Glycosyl hydrolase family 13 catalytic" evidence="4">
    <location>
        <begin position="135"/>
        <end position="532"/>
    </location>
</feature>
<dbReference type="InterPro" id="IPR017853">
    <property type="entry name" value="GH"/>
</dbReference>
<keyword evidence="1" id="KW-0378">Hydrolase</keyword>
<dbReference type="Gene3D" id="3.20.20.80">
    <property type="entry name" value="Glycosidases"/>
    <property type="match status" value="1"/>
</dbReference>
<dbReference type="GO" id="GO:0005975">
    <property type="term" value="P:carbohydrate metabolic process"/>
    <property type="evidence" value="ECO:0007669"/>
    <property type="project" value="InterPro"/>
</dbReference>
<evidence type="ECO:0000256" key="1">
    <source>
        <dbReference type="ARBA" id="ARBA00022801"/>
    </source>
</evidence>
<dbReference type="SUPFAM" id="SSF81296">
    <property type="entry name" value="E set domains"/>
    <property type="match status" value="1"/>
</dbReference>
<name>A0A1I2AA93_9BACT</name>
<dbReference type="SUPFAM" id="SSF51445">
    <property type="entry name" value="(Trans)glycosidases"/>
    <property type="match status" value="1"/>
</dbReference>
<dbReference type="CDD" id="cd11340">
    <property type="entry name" value="AmyAc_bac_CMD_like_3"/>
    <property type="match status" value="1"/>
</dbReference>
<dbReference type="InterPro" id="IPR019492">
    <property type="entry name" value="Cyclo-malto-dextrinase_C"/>
</dbReference>
<dbReference type="Gene3D" id="2.60.40.10">
    <property type="entry name" value="Immunoglobulins"/>
    <property type="match status" value="1"/>
</dbReference>
<dbReference type="Gene3D" id="2.60.40.1180">
    <property type="entry name" value="Golgi alpha-mannosidase II"/>
    <property type="match status" value="1"/>
</dbReference>
<dbReference type="SUPFAM" id="SSF51011">
    <property type="entry name" value="Glycosyl hydrolase domain"/>
    <property type="match status" value="1"/>
</dbReference>